<feature type="compositionally biased region" description="Low complexity" evidence="1">
    <location>
        <begin position="65"/>
        <end position="77"/>
    </location>
</feature>
<gene>
    <name evidence="3" type="ORF">Taro_043910</name>
</gene>
<reference evidence="3" key="1">
    <citation type="submission" date="2017-07" db="EMBL/GenBank/DDBJ databases">
        <title>Taro Niue Genome Assembly and Annotation.</title>
        <authorList>
            <person name="Atibalentja N."/>
            <person name="Keating K."/>
            <person name="Fields C.J."/>
        </authorList>
    </citation>
    <scope>NUCLEOTIDE SEQUENCE</scope>
    <source>
        <strain evidence="3">Niue_2</strain>
        <tissue evidence="3">Leaf</tissue>
    </source>
</reference>
<protein>
    <recommendedName>
        <fullName evidence="2">Protein kinase domain-containing protein</fullName>
    </recommendedName>
</protein>
<dbReference type="AlphaFoldDB" id="A0A843X2E8"/>
<feature type="compositionally biased region" description="Low complexity" evidence="1">
    <location>
        <begin position="27"/>
        <end position="45"/>
    </location>
</feature>
<feature type="region of interest" description="Disordered" evidence="1">
    <location>
        <begin position="1"/>
        <end position="82"/>
    </location>
</feature>
<dbReference type="Pfam" id="PF00069">
    <property type="entry name" value="Pkinase"/>
    <property type="match status" value="1"/>
</dbReference>
<comment type="caution">
    <text evidence="3">The sequence shown here is derived from an EMBL/GenBank/DDBJ whole genome shotgun (WGS) entry which is preliminary data.</text>
</comment>
<evidence type="ECO:0000313" key="3">
    <source>
        <dbReference type="EMBL" id="MQM11004.1"/>
    </source>
</evidence>
<dbReference type="Pfam" id="PF07714">
    <property type="entry name" value="PK_Tyr_Ser-Thr"/>
    <property type="match status" value="1"/>
</dbReference>
<dbReference type="PROSITE" id="PS50011">
    <property type="entry name" value="PROTEIN_KINASE_DOM"/>
    <property type="match status" value="1"/>
</dbReference>
<dbReference type="Proteomes" id="UP000652761">
    <property type="component" value="Unassembled WGS sequence"/>
</dbReference>
<keyword evidence="4" id="KW-1185">Reference proteome</keyword>
<evidence type="ECO:0000313" key="4">
    <source>
        <dbReference type="Proteomes" id="UP000652761"/>
    </source>
</evidence>
<dbReference type="SUPFAM" id="SSF56112">
    <property type="entry name" value="Protein kinase-like (PK-like)"/>
    <property type="match status" value="1"/>
</dbReference>
<evidence type="ECO:0000259" key="2">
    <source>
        <dbReference type="PROSITE" id="PS50011"/>
    </source>
</evidence>
<feature type="domain" description="Protein kinase" evidence="2">
    <location>
        <begin position="98"/>
        <end position="472"/>
    </location>
</feature>
<proteinExistence type="predicted"/>
<evidence type="ECO:0000256" key="1">
    <source>
        <dbReference type="SAM" id="MobiDB-lite"/>
    </source>
</evidence>
<dbReference type="PANTHER" id="PTHR46863:SF1">
    <property type="entry name" value="PROTEIN KINASE SUPERFAMILY PROTEIN"/>
    <property type="match status" value="1"/>
</dbReference>
<accession>A0A843X2E8</accession>
<dbReference type="GO" id="GO:0005524">
    <property type="term" value="F:ATP binding"/>
    <property type="evidence" value="ECO:0007669"/>
    <property type="project" value="InterPro"/>
</dbReference>
<name>A0A843X2E8_COLES</name>
<dbReference type="InterPro" id="IPR011009">
    <property type="entry name" value="Kinase-like_dom_sf"/>
</dbReference>
<dbReference type="EMBL" id="NMUH01004841">
    <property type="protein sequence ID" value="MQM11004.1"/>
    <property type="molecule type" value="Genomic_DNA"/>
</dbReference>
<dbReference type="OrthoDB" id="4062651at2759"/>
<dbReference type="InterPro" id="IPR001245">
    <property type="entry name" value="Ser-Thr/Tyr_kinase_cat_dom"/>
</dbReference>
<dbReference type="PANTHER" id="PTHR46863">
    <property type="entry name" value="OS09G0572100 PROTEIN"/>
    <property type="match status" value="1"/>
</dbReference>
<dbReference type="Gene3D" id="1.10.510.10">
    <property type="entry name" value="Transferase(Phosphotransferase) domain 1"/>
    <property type="match status" value="1"/>
</dbReference>
<dbReference type="InterPro" id="IPR000719">
    <property type="entry name" value="Prot_kinase_dom"/>
</dbReference>
<dbReference type="GO" id="GO:0004672">
    <property type="term" value="F:protein kinase activity"/>
    <property type="evidence" value="ECO:0007669"/>
    <property type="project" value="InterPro"/>
</dbReference>
<organism evidence="3 4">
    <name type="scientific">Colocasia esculenta</name>
    <name type="common">Wild taro</name>
    <name type="synonym">Arum esculentum</name>
    <dbReference type="NCBI Taxonomy" id="4460"/>
    <lineage>
        <taxon>Eukaryota</taxon>
        <taxon>Viridiplantae</taxon>
        <taxon>Streptophyta</taxon>
        <taxon>Embryophyta</taxon>
        <taxon>Tracheophyta</taxon>
        <taxon>Spermatophyta</taxon>
        <taxon>Magnoliopsida</taxon>
        <taxon>Liliopsida</taxon>
        <taxon>Araceae</taxon>
        <taxon>Aroideae</taxon>
        <taxon>Colocasieae</taxon>
        <taxon>Colocasia</taxon>
    </lineage>
</organism>
<sequence length="495" mass="54345">MCKTRKDTLAAAPTRKPQPTARFSANPSGATLPSLSSPSALVSTSFPTTTSDADAHTDGRAAPGSSSSNPTTSSTSSGALSIPSLREILPEPPNLYDFSEICSATNNFLGKRLSSTSNSWRCTLRGKDAVVFQRRFHGDPAALRRRLAASSKIHHNSIVRLLGAALGGDYIYLAYEYVPGASLADCLRNPMNPGYTPLGAWVDRMQVATDLAQGLQYIHHFTAPGIAVPPSTPHKSDGYKVVSRRRPVHNRIKSSSVMITETQHRAKICHFGAAELAGEISVSSDSEEDQMEGKNGTYEDNEILEFNESPSAHLPSKLPMSRSRKQRFEGTRGYIAPEVRDGGSPTQNSDVFAFGVVLLELLTGEEPLKYKYDRERKAFERVSLIETAREVMICEEEAAAEEDEGEAEAGREAMLAGERHQRLRRWMDRRLNDSFPVEVAERIAALALECVREEADRRPDMVRVAGKLSRLLLQSRVWADKLGVPADFTVSMAPR</sequence>